<dbReference type="AlphaFoldDB" id="A0A7L9FGU5"/>
<dbReference type="Pfam" id="PF24391">
    <property type="entry name" value="HD-CE"/>
    <property type="match status" value="1"/>
</dbReference>
<evidence type="ECO:0000313" key="2">
    <source>
        <dbReference type="EMBL" id="QOJ78979.1"/>
    </source>
</evidence>
<protein>
    <recommendedName>
        <fullName evidence="1">HD-CE domain-containing protein</fullName>
    </recommendedName>
</protein>
<dbReference type="Proteomes" id="UP000594121">
    <property type="component" value="Chromosome"/>
</dbReference>
<accession>A0A7L9FGU5</accession>
<name>A0A7L9FGU5_9CREN</name>
<evidence type="ECO:0000259" key="1">
    <source>
        <dbReference type="Pfam" id="PF24391"/>
    </source>
</evidence>
<feature type="domain" description="HD-CE" evidence="1">
    <location>
        <begin position="30"/>
        <end position="252"/>
    </location>
</feature>
<dbReference type="GeneID" id="59148328"/>
<dbReference type="RefSeq" id="WP_192818951.1">
    <property type="nucleotide sequence ID" value="NZ_CP062310.1"/>
</dbReference>
<reference evidence="2 3" key="1">
    <citation type="submission" date="2020-10" db="EMBL/GenBank/DDBJ databases">
        <title>Thermofilum lucidum 3507LT sp. nov. a novel member of Thermofilaceae family isolated from Chile hot spring, and proposal of description order Thermofilales.</title>
        <authorList>
            <person name="Zayulina K.S."/>
            <person name="Elcheninov A.G."/>
            <person name="Toshchakov S.V."/>
            <person name="Kublanov I.V."/>
        </authorList>
    </citation>
    <scope>NUCLEOTIDE SEQUENCE [LARGE SCALE GENOMIC DNA]</scope>
    <source>
        <strain evidence="2 3">3507LT</strain>
    </source>
</reference>
<dbReference type="SUPFAM" id="SSF109604">
    <property type="entry name" value="HD-domain/PDEase-like"/>
    <property type="match status" value="1"/>
</dbReference>
<dbReference type="InParanoid" id="A0A7L9FGU5"/>
<gene>
    <name evidence="2" type="ORF">IG193_00490</name>
</gene>
<proteinExistence type="predicted"/>
<dbReference type="EMBL" id="CP062310">
    <property type="protein sequence ID" value="QOJ78979.1"/>
    <property type="molecule type" value="Genomic_DNA"/>
</dbReference>
<organism evidence="2 3">
    <name type="scientific">Infirmifilum lucidum</name>
    <dbReference type="NCBI Taxonomy" id="2776706"/>
    <lineage>
        <taxon>Archaea</taxon>
        <taxon>Thermoproteota</taxon>
        <taxon>Thermoprotei</taxon>
        <taxon>Thermofilales</taxon>
        <taxon>Thermofilaceae</taxon>
        <taxon>Infirmifilum</taxon>
    </lineage>
</organism>
<keyword evidence="3" id="KW-1185">Reference proteome</keyword>
<sequence length="427" mass="48930">MPGTFKLRRVADYVVETASSILPYANLFFFHYTYHDHRHSKNLEMYFKSLYNETWYGNINGAEHEVIRMAVYLHDIGMAYNPRNWADLQLSKEEVETWAGKWCAEDPLRKIEDYFVSSICRGDAERKLLDGLREGSRSITDVFFPRGVLEFPHNLKDKAWDDIPSYAKETLRAVMRKLHPYVSAAYSRDFILKEWPELGRVLALVVESHDLENPKCYPQELEGGVRIEAVDFPDEVDVLKVVGVLNLLDSIDCAGRSRGDEKTLKNIVEDIALLGAGYLTHWVFKMPIESVDPKRDGIKIRLTRNLYTDKLRLADLVGALLFEVAQNVYPKYRFARKILERRGVGVPDLYVALPGGEEVLFDDRLFSTAKIYQDEKVQVDGGTFSLFDGLALLVARGRYAEADSIARKIACSDDVLRRIKMVKENCP</sequence>
<evidence type="ECO:0000313" key="3">
    <source>
        <dbReference type="Proteomes" id="UP000594121"/>
    </source>
</evidence>
<dbReference type="KEGG" id="thel:IG193_00490"/>
<dbReference type="InterPro" id="IPR056471">
    <property type="entry name" value="HD-CE"/>
</dbReference>